<dbReference type="Pfam" id="PF07963">
    <property type="entry name" value="N_methyl"/>
    <property type="match status" value="1"/>
</dbReference>
<keyword evidence="2" id="KW-1133">Transmembrane helix</keyword>
<feature type="region of interest" description="Disordered" evidence="1">
    <location>
        <begin position="1"/>
        <end position="21"/>
    </location>
</feature>
<accession>A0A4R8VAC6</accession>
<dbReference type="OrthoDB" id="5117911at2"/>
<evidence type="ECO:0008006" key="5">
    <source>
        <dbReference type="Google" id="ProtNLM"/>
    </source>
</evidence>
<proteinExistence type="predicted"/>
<evidence type="ECO:0000313" key="4">
    <source>
        <dbReference type="Proteomes" id="UP000298488"/>
    </source>
</evidence>
<evidence type="ECO:0000256" key="1">
    <source>
        <dbReference type="SAM" id="MobiDB-lite"/>
    </source>
</evidence>
<keyword evidence="2" id="KW-0812">Transmembrane</keyword>
<evidence type="ECO:0000256" key="2">
    <source>
        <dbReference type="SAM" id="Phobius"/>
    </source>
</evidence>
<feature type="compositionally biased region" description="Basic and acidic residues" evidence="1">
    <location>
        <begin position="1"/>
        <end position="11"/>
    </location>
</feature>
<keyword evidence="2" id="KW-0472">Membrane</keyword>
<dbReference type="Proteomes" id="UP000298488">
    <property type="component" value="Unassembled WGS sequence"/>
</dbReference>
<keyword evidence="4" id="KW-1185">Reference proteome</keyword>
<reference evidence="3 4" key="1">
    <citation type="submission" date="2019-03" db="EMBL/GenBank/DDBJ databases">
        <title>Genomics of glacier-inhabiting Cryobacterium strains.</title>
        <authorList>
            <person name="Liu Q."/>
            <person name="Xin Y.-H."/>
        </authorList>
    </citation>
    <scope>NUCLEOTIDE SEQUENCE [LARGE SCALE GENOMIC DNA]</scope>
    <source>
        <strain evidence="3 4">CGMCC 1.10440</strain>
    </source>
</reference>
<dbReference type="AlphaFoldDB" id="A0A4R8VAC6"/>
<evidence type="ECO:0000313" key="3">
    <source>
        <dbReference type="EMBL" id="TFB79713.1"/>
    </source>
</evidence>
<feature type="transmembrane region" description="Helical" evidence="2">
    <location>
        <begin position="29"/>
        <end position="51"/>
    </location>
</feature>
<sequence>MIDSMIERSTDAAHLGSGRPQASERGFTLIELLVYSLLLSLVIMIVGGMIFSSVTAARSVVNTTETSTSAQLVAKSVVTGIRNSSDFRLSNPVGNDQLLVARRASSGATLSWICTAWYYTDADGGSIRFKSSALPITAPTPAELSTWTLLATGVTPVSGTGIFSALNERLSLSIHGLDGLHPPTDITTSATSRAGASGSLTCF</sequence>
<organism evidence="3 4">
    <name type="scientific">Terrimesophilobacter mesophilus</name>
    <dbReference type="NCBI Taxonomy" id="433647"/>
    <lineage>
        <taxon>Bacteria</taxon>
        <taxon>Bacillati</taxon>
        <taxon>Actinomycetota</taxon>
        <taxon>Actinomycetes</taxon>
        <taxon>Micrococcales</taxon>
        <taxon>Microbacteriaceae</taxon>
        <taxon>Terrimesophilobacter</taxon>
    </lineage>
</organism>
<dbReference type="RefSeq" id="WP_104095584.1">
    <property type="nucleotide sequence ID" value="NZ_JACHBP010000001.1"/>
</dbReference>
<comment type="caution">
    <text evidence="3">The sequence shown here is derived from an EMBL/GenBank/DDBJ whole genome shotgun (WGS) entry which is preliminary data.</text>
</comment>
<name>A0A4R8VAC6_9MICO</name>
<dbReference type="EMBL" id="SOFI01000003">
    <property type="protein sequence ID" value="TFB79713.1"/>
    <property type="molecule type" value="Genomic_DNA"/>
</dbReference>
<dbReference type="InterPro" id="IPR012902">
    <property type="entry name" value="N_methyl_site"/>
</dbReference>
<gene>
    <name evidence="3" type="ORF">E3N84_06450</name>
</gene>
<protein>
    <recommendedName>
        <fullName evidence="5">Prepilin-type N-terminal cleavage/methylation domain-containing protein</fullName>
    </recommendedName>
</protein>